<evidence type="ECO:0000256" key="2">
    <source>
        <dbReference type="SAM" id="Phobius"/>
    </source>
</evidence>
<evidence type="ECO:0000256" key="1">
    <source>
        <dbReference type="ARBA" id="ARBA00022737"/>
    </source>
</evidence>
<gene>
    <name evidence="3" type="primary">Contig250.g286</name>
    <name evidence="3" type="ORF">STYLEM_8536</name>
</gene>
<organism evidence="3 4">
    <name type="scientific">Stylonychia lemnae</name>
    <name type="common">Ciliate</name>
    <dbReference type="NCBI Taxonomy" id="5949"/>
    <lineage>
        <taxon>Eukaryota</taxon>
        <taxon>Sar</taxon>
        <taxon>Alveolata</taxon>
        <taxon>Ciliophora</taxon>
        <taxon>Intramacronucleata</taxon>
        <taxon>Spirotrichea</taxon>
        <taxon>Stichotrichia</taxon>
        <taxon>Sporadotrichida</taxon>
        <taxon>Oxytrichidae</taxon>
        <taxon>Stylonychinae</taxon>
        <taxon>Stylonychia</taxon>
    </lineage>
</organism>
<proteinExistence type="predicted"/>
<keyword evidence="2" id="KW-0472">Membrane</keyword>
<dbReference type="EMBL" id="CCKQ01008100">
    <property type="protein sequence ID" value="CDW79546.1"/>
    <property type="molecule type" value="Genomic_DNA"/>
</dbReference>
<dbReference type="InterPro" id="IPR024862">
    <property type="entry name" value="TRPV"/>
</dbReference>
<dbReference type="GO" id="GO:0005262">
    <property type="term" value="F:calcium channel activity"/>
    <property type="evidence" value="ECO:0007669"/>
    <property type="project" value="TreeGrafter"/>
</dbReference>
<keyword evidence="1" id="KW-0677">Repeat</keyword>
<protein>
    <submittedName>
        <fullName evidence="3">Wd-40 repeat protein</fullName>
    </submittedName>
</protein>
<reference evidence="3 4" key="1">
    <citation type="submission" date="2014-06" db="EMBL/GenBank/DDBJ databases">
        <authorList>
            <person name="Swart Estienne"/>
        </authorList>
    </citation>
    <scope>NUCLEOTIDE SEQUENCE [LARGE SCALE GENOMIC DNA]</scope>
    <source>
        <strain evidence="3 4">130c</strain>
    </source>
</reference>
<feature type="transmembrane region" description="Helical" evidence="2">
    <location>
        <begin position="849"/>
        <end position="869"/>
    </location>
</feature>
<dbReference type="OrthoDB" id="5958640at2759"/>
<dbReference type="InParanoid" id="A0A078ACG1"/>
<dbReference type="AlphaFoldDB" id="A0A078ACG1"/>
<evidence type="ECO:0000313" key="3">
    <source>
        <dbReference type="EMBL" id="CDW79546.1"/>
    </source>
</evidence>
<evidence type="ECO:0000313" key="4">
    <source>
        <dbReference type="Proteomes" id="UP000039865"/>
    </source>
</evidence>
<keyword evidence="4" id="KW-1185">Reference proteome</keyword>
<dbReference type="PANTHER" id="PTHR10582:SF2">
    <property type="entry name" value="INACTIVE"/>
    <property type="match status" value="1"/>
</dbReference>
<keyword evidence="2" id="KW-1133">Transmembrane helix</keyword>
<feature type="transmembrane region" description="Helical" evidence="2">
    <location>
        <begin position="889"/>
        <end position="906"/>
    </location>
</feature>
<keyword evidence="2" id="KW-0812">Transmembrane</keyword>
<sequence>MSLVQEQTLLQSLLQTVEQQIPVDKNLTPYQWVIDKFKEEDYHEYDSYQSREIIEFEQNIGKMHCTSFFFKKNQFMIVYDFESTDGRKTKFEFRDIDSGKLDRVYIHTIKAISFVSHQVFNEIDYICIQQDQNLYIYDIRYLENLEQYSVKIELQQKFSFKQVQILDEFYLLFVGLAQRMNSILLLVRLKDSIKSYPANKQDVFIEFDEETFSKFQESIPPNTGGLVKMLQPGFNNQICFNFQKRNYVFDYQTTSLVKDFESTKIIAIQHEDQKYAIDFLLNIYKFDQEYEFTKIRKLYENEDRSFQLSSADFTRDRLIVKLKQDRQSKYIIIVHSSKYLNAVKTVKRDSSILGRPQEFLQIVNNFPQTEVFELLPTDTILFKDFDGIYLNGDRFIKVQNIFKDEKSHDNIDSNNCCIMSDRINGPIYILWVPHDTKIVYLNKNTQEITSLILPHYLSFSKRLFRAWIDFDLNLLIINSASSSKVCIILNLATLLEDDTLQYHCAHGPHFSIYFEENFLQVSNTHQINFMFYKDKQICKTIIYNFDQNEKYECRDGYREDFKSYNQPLTQSLYFQYASKIEIDSNQIHFYMRKEVKPVGYFNTVIFHQDIVKYQKFSKSTIEEVLDSVKDVRGYINHISGFGNCFNIFENNFIALESILKQLGFQDKESLPILIAPPMYGNKTPLDIAILNRQQKIINLMMSTLTKYQDHILFNEIVDKNICNLIKEQIDLQEYFESSMPIYQIFDSKFPTQHSDESELILGISLENPKDIHDQYDKLFEGKLENGSGANVSIEYFLINLPETIKGQSTDFMKTLNETTKLEYFEHETIQHIINFKWDTYTKSFYKFKFYIYILFLASFIFETLYQTYFGMLQYQSEEKAKIQDTRQDWAIIVSKSISSIVLLYFIGYEMAQIRNQKFEYFKETWNMFDFSHFLSYIVLSIFEFQDIDKEILIITYIVVITLSFMKLFFFLRVYDAFSFLVSMIAGNFNRGFLC</sequence>
<dbReference type="PANTHER" id="PTHR10582">
    <property type="entry name" value="TRANSIENT RECEPTOR POTENTIAL ION CHANNEL PROTEIN"/>
    <property type="match status" value="1"/>
</dbReference>
<name>A0A078ACG1_STYLE</name>
<accession>A0A078ACG1</accession>
<dbReference type="GO" id="GO:0098703">
    <property type="term" value="P:calcium ion import across plasma membrane"/>
    <property type="evidence" value="ECO:0007669"/>
    <property type="project" value="TreeGrafter"/>
</dbReference>
<feature type="transmembrane region" description="Helical" evidence="2">
    <location>
        <begin position="951"/>
        <end position="974"/>
    </location>
</feature>
<dbReference type="Proteomes" id="UP000039865">
    <property type="component" value="Unassembled WGS sequence"/>
</dbReference>
<dbReference type="GO" id="GO:0005886">
    <property type="term" value="C:plasma membrane"/>
    <property type="evidence" value="ECO:0007669"/>
    <property type="project" value="TreeGrafter"/>
</dbReference>